<dbReference type="PANTHER" id="PTHR33048:SF47">
    <property type="entry name" value="INTEGRAL MEMBRANE PROTEIN-RELATED"/>
    <property type="match status" value="1"/>
</dbReference>
<evidence type="ECO:0000256" key="7">
    <source>
        <dbReference type="SAM" id="Phobius"/>
    </source>
</evidence>
<keyword evidence="3 7" id="KW-1133">Transmembrane helix</keyword>
<feature type="compositionally biased region" description="Polar residues" evidence="6">
    <location>
        <begin position="301"/>
        <end position="331"/>
    </location>
</feature>
<dbReference type="PANTHER" id="PTHR33048">
    <property type="entry name" value="PTH11-LIKE INTEGRAL MEMBRANE PROTEIN (AFU_ORTHOLOGUE AFUA_5G11245)"/>
    <property type="match status" value="1"/>
</dbReference>
<keyword evidence="10" id="KW-1185">Reference proteome</keyword>
<name>A0A2J6QTV4_HYAVF</name>
<dbReference type="Pfam" id="PF20684">
    <property type="entry name" value="Fung_rhodopsin"/>
    <property type="match status" value="1"/>
</dbReference>
<evidence type="ECO:0000259" key="8">
    <source>
        <dbReference type="Pfam" id="PF20684"/>
    </source>
</evidence>
<dbReference type="OrthoDB" id="3532178at2759"/>
<dbReference type="InterPro" id="IPR049326">
    <property type="entry name" value="Rhodopsin_dom_fungi"/>
</dbReference>
<evidence type="ECO:0000256" key="5">
    <source>
        <dbReference type="ARBA" id="ARBA00038359"/>
    </source>
</evidence>
<evidence type="ECO:0000313" key="9">
    <source>
        <dbReference type="EMBL" id="PMD29699.1"/>
    </source>
</evidence>
<comment type="similarity">
    <text evidence="5">Belongs to the SAT4 family.</text>
</comment>
<dbReference type="AlphaFoldDB" id="A0A2J6QTV4"/>
<evidence type="ECO:0000313" key="10">
    <source>
        <dbReference type="Proteomes" id="UP000235786"/>
    </source>
</evidence>
<dbReference type="Proteomes" id="UP000235786">
    <property type="component" value="Unassembled WGS sequence"/>
</dbReference>
<organism evidence="9 10">
    <name type="scientific">Hyaloscypha variabilis (strain UAMH 11265 / GT02V1 / F)</name>
    <name type="common">Meliniomyces variabilis</name>
    <dbReference type="NCBI Taxonomy" id="1149755"/>
    <lineage>
        <taxon>Eukaryota</taxon>
        <taxon>Fungi</taxon>
        <taxon>Dikarya</taxon>
        <taxon>Ascomycota</taxon>
        <taxon>Pezizomycotina</taxon>
        <taxon>Leotiomycetes</taxon>
        <taxon>Helotiales</taxon>
        <taxon>Hyaloscyphaceae</taxon>
        <taxon>Hyaloscypha</taxon>
        <taxon>Hyaloscypha variabilis</taxon>
    </lineage>
</organism>
<keyword evidence="2 7" id="KW-0812">Transmembrane</keyword>
<evidence type="ECO:0000256" key="4">
    <source>
        <dbReference type="ARBA" id="ARBA00023136"/>
    </source>
</evidence>
<evidence type="ECO:0000256" key="2">
    <source>
        <dbReference type="ARBA" id="ARBA00022692"/>
    </source>
</evidence>
<feature type="transmembrane region" description="Helical" evidence="7">
    <location>
        <begin position="30"/>
        <end position="51"/>
    </location>
</feature>
<reference evidence="9 10" key="1">
    <citation type="submission" date="2016-04" db="EMBL/GenBank/DDBJ databases">
        <title>A degradative enzymes factory behind the ericoid mycorrhizal symbiosis.</title>
        <authorList>
            <consortium name="DOE Joint Genome Institute"/>
            <person name="Martino E."/>
            <person name="Morin E."/>
            <person name="Grelet G."/>
            <person name="Kuo A."/>
            <person name="Kohler A."/>
            <person name="Daghino S."/>
            <person name="Barry K."/>
            <person name="Choi C."/>
            <person name="Cichocki N."/>
            <person name="Clum A."/>
            <person name="Copeland A."/>
            <person name="Hainaut M."/>
            <person name="Haridas S."/>
            <person name="Labutti K."/>
            <person name="Lindquist E."/>
            <person name="Lipzen A."/>
            <person name="Khouja H.-R."/>
            <person name="Murat C."/>
            <person name="Ohm R."/>
            <person name="Olson A."/>
            <person name="Spatafora J."/>
            <person name="Veneault-Fourrey C."/>
            <person name="Henrissat B."/>
            <person name="Grigoriev I."/>
            <person name="Martin F."/>
            <person name="Perotto S."/>
        </authorList>
    </citation>
    <scope>NUCLEOTIDE SEQUENCE [LARGE SCALE GENOMIC DNA]</scope>
    <source>
        <strain evidence="9 10">F</strain>
    </source>
</reference>
<proteinExistence type="inferred from homology"/>
<feature type="transmembrane region" description="Helical" evidence="7">
    <location>
        <begin position="260"/>
        <end position="280"/>
    </location>
</feature>
<feature type="transmembrane region" description="Helical" evidence="7">
    <location>
        <begin position="138"/>
        <end position="163"/>
    </location>
</feature>
<feature type="transmembrane region" description="Helical" evidence="7">
    <location>
        <begin position="63"/>
        <end position="83"/>
    </location>
</feature>
<dbReference type="EMBL" id="KZ613972">
    <property type="protein sequence ID" value="PMD29699.1"/>
    <property type="molecule type" value="Genomic_DNA"/>
</dbReference>
<sequence length="380" mass="42065">MSSTTVVAAYPPPPGVTPNFVHPKSNGSQIIIAGILLPVLMFPFLGARLYAKYSLLKKMRHDDYMIILAVPFTLGFCIMQMLQTRNGSGNHIWDLPLSKFATYFFWGSIFGSLTYGLGTLFIKTSILLFYLRLPSTRAFRIVTCGVLLVACGYCLFGTFTWLFMCRPMKAYWDVSVQGKCLSFKNAFLVGGVFNVATDVVMLLLPIWVLRPLRLPRKQKIGVTLVLMTGSFVCIVSAIRLTKILPSASVNPDFTWTGSQGYVWCIIEMNIGIICACLPSLKTIAKHHYPGTFNDDPVFSTADPQIPQQQSVEWPSTFPTQDSGQPRSDSSVHLTTLSTNASMTTDDYGKDIIMSTSVATEPLQMPHKAILADKNVPMDVP</sequence>
<protein>
    <recommendedName>
        <fullName evidence="8">Rhodopsin domain-containing protein</fullName>
    </recommendedName>
</protein>
<feature type="domain" description="Rhodopsin" evidence="8">
    <location>
        <begin position="47"/>
        <end position="285"/>
    </location>
</feature>
<dbReference type="GO" id="GO:0016020">
    <property type="term" value="C:membrane"/>
    <property type="evidence" value="ECO:0007669"/>
    <property type="project" value="UniProtKB-SubCell"/>
</dbReference>
<dbReference type="STRING" id="1149755.A0A2J6QTV4"/>
<evidence type="ECO:0000256" key="3">
    <source>
        <dbReference type="ARBA" id="ARBA00022989"/>
    </source>
</evidence>
<feature type="transmembrane region" description="Helical" evidence="7">
    <location>
        <begin position="220"/>
        <end position="240"/>
    </location>
</feature>
<feature type="region of interest" description="Disordered" evidence="6">
    <location>
        <begin position="299"/>
        <end position="331"/>
    </location>
</feature>
<comment type="subcellular location">
    <subcellularLocation>
        <location evidence="1">Membrane</location>
        <topology evidence="1">Multi-pass membrane protein</topology>
    </subcellularLocation>
</comment>
<accession>A0A2J6QTV4</accession>
<gene>
    <name evidence="9" type="ORF">L207DRAFT_642243</name>
</gene>
<feature type="transmembrane region" description="Helical" evidence="7">
    <location>
        <begin position="103"/>
        <end position="131"/>
    </location>
</feature>
<dbReference type="InterPro" id="IPR052337">
    <property type="entry name" value="SAT4-like"/>
</dbReference>
<evidence type="ECO:0000256" key="6">
    <source>
        <dbReference type="SAM" id="MobiDB-lite"/>
    </source>
</evidence>
<evidence type="ECO:0000256" key="1">
    <source>
        <dbReference type="ARBA" id="ARBA00004141"/>
    </source>
</evidence>
<keyword evidence="4 7" id="KW-0472">Membrane</keyword>
<feature type="transmembrane region" description="Helical" evidence="7">
    <location>
        <begin position="183"/>
        <end position="208"/>
    </location>
</feature>